<dbReference type="KEGG" id="agv:OJF2_04650"/>
<evidence type="ECO:0000256" key="3">
    <source>
        <dbReference type="ARBA" id="ARBA00023082"/>
    </source>
</evidence>
<dbReference type="SUPFAM" id="SSF88659">
    <property type="entry name" value="Sigma3 and sigma4 domains of RNA polymerase sigma factors"/>
    <property type="match status" value="1"/>
</dbReference>
<evidence type="ECO:0000256" key="6">
    <source>
        <dbReference type="SAM" id="MobiDB-lite"/>
    </source>
</evidence>
<dbReference type="InterPro" id="IPR039425">
    <property type="entry name" value="RNA_pol_sigma-70-like"/>
</dbReference>
<dbReference type="Pfam" id="PF04542">
    <property type="entry name" value="Sigma70_r2"/>
    <property type="match status" value="1"/>
</dbReference>
<protein>
    <submittedName>
        <fullName evidence="9">ECF RNA polymerase sigma factor SigE</fullName>
    </submittedName>
</protein>
<evidence type="ECO:0000256" key="2">
    <source>
        <dbReference type="ARBA" id="ARBA00023015"/>
    </source>
</evidence>
<dbReference type="EMBL" id="CP042997">
    <property type="protein sequence ID" value="QEH31996.1"/>
    <property type="molecule type" value="Genomic_DNA"/>
</dbReference>
<dbReference type="Pfam" id="PF08281">
    <property type="entry name" value="Sigma70_r4_2"/>
    <property type="match status" value="1"/>
</dbReference>
<accession>A0A5B9VTX7</accession>
<dbReference type="Proteomes" id="UP000324233">
    <property type="component" value="Chromosome"/>
</dbReference>
<keyword evidence="4" id="KW-0238">DNA-binding</keyword>
<dbReference type="Gene3D" id="1.10.10.10">
    <property type="entry name" value="Winged helix-like DNA-binding domain superfamily/Winged helix DNA-binding domain"/>
    <property type="match status" value="1"/>
</dbReference>
<dbReference type="PANTHER" id="PTHR43133:SF8">
    <property type="entry name" value="RNA POLYMERASE SIGMA FACTOR HI_1459-RELATED"/>
    <property type="match status" value="1"/>
</dbReference>
<sequence>MSRGPEEILEEWLVIEARSGRPAALQALARRWHPRLVAHAYRRTGQPEAAAEVVQEAWIAIIRGLRGLEDPARFRVWAHRIVDRKAFDWIRQRRRGRELVSRLADDPSLHGPGCDPGAEARRRESEGREESIDRLRSALRRLPDDSRILLALFYVDGLSVVEIAEALSLREGTVKSRLFHARNRLRETLEARP</sequence>
<dbReference type="CDD" id="cd06171">
    <property type="entry name" value="Sigma70_r4"/>
    <property type="match status" value="1"/>
</dbReference>
<dbReference type="PANTHER" id="PTHR43133">
    <property type="entry name" value="RNA POLYMERASE ECF-TYPE SIGMA FACTO"/>
    <property type="match status" value="1"/>
</dbReference>
<dbReference type="InterPro" id="IPR013324">
    <property type="entry name" value="RNA_pol_sigma_r3/r4-like"/>
</dbReference>
<evidence type="ECO:0000256" key="5">
    <source>
        <dbReference type="ARBA" id="ARBA00023163"/>
    </source>
</evidence>
<dbReference type="GO" id="GO:0016987">
    <property type="term" value="F:sigma factor activity"/>
    <property type="evidence" value="ECO:0007669"/>
    <property type="project" value="UniProtKB-KW"/>
</dbReference>
<dbReference type="InterPro" id="IPR013325">
    <property type="entry name" value="RNA_pol_sigma_r2"/>
</dbReference>
<dbReference type="GO" id="GO:0006352">
    <property type="term" value="P:DNA-templated transcription initiation"/>
    <property type="evidence" value="ECO:0007669"/>
    <property type="project" value="InterPro"/>
</dbReference>
<evidence type="ECO:0000259" key="7">
    <source>
        <dbReference type="Pfam" id="PF04542"/>
    </source>
</evidence>
<feature type="region of interest" description="Disordered" evidence="6">
    <location>
        <begin position="104"/>
        <end position="128"/>
    </location>
</feature>
<dbReference type="InterPro" id="IPR014284">
    <property type="entry name" value="RNA_pol_sigma-70_dom"/>
</dbReference>
<gene>
    <name evidence="9" type="primary">sigE_6</name>
    <name evidence="9" type="ORF">OJF2_04650</name>
</gene>
<dbReference type="InterPro" id="IPR036388">
    <property type="entry name" value="WH-like_DNA-bd_sf"/>
</dbReference>
<dbReference type="AlphaFoldDB" id="A0A5B9VTX7"/>
<keyword evidence="2" id="KW-0805">Transcription regulation</keyword>
<organism evidence="9 10">
    <name type="scientific">Aquisphaera giovannonii</name>
    <dbReference type="NCBI Taxonomy" id="406548"/>
    <lineage>
        <taxon>Bacteria</taxon>
        <taxon>Pseudomonadati</taxon>
        <taxon>Planctomycetota</taxon>
        <taxon>Planctomycetia</taxon>
        <taxon>Isosphaerales</taxon>
        <taxon>Isosphaeraceae</taxon>
        <taxon>Aquisphaera</taxon>
    </lineage>
</organism>
<evidence type="ECO:0000256" key="4">
    <source>
        <dbReference type="ARBA" id="ARBA00023125"/>
    </source>
</evidence>
<name>A0A5B9VTX7_9BACT</name>
<keyword evidence="10" id="KW-1185">Reference proteome</keyword>
<keyword evidence="3" id="KW-0731">Sigma factor</keyword>
<dbReference type="NCBIfam" id="TIGR02937">
    <property type="entry name" value="sigma70-ECF"/>
    <property type="match status" value="1"/>
</dbReference>
<dbReference type="Gene3D" id="1.10.1740.10">
    <property type="match status" value="1"/>
</dbReference>
<comment type="similarity">
    <text evidence="1">Belongs to the sigma-70 factor family. ECF subfamily.</text>
</comment>
<dbReference type="SUPFAM" id="SSF88946">
    <property type="entry name" value="Sigma2 domain of RNA polymerase sigma factors"/>
    <property type="match status" value="1"/>
</dbReference>
<keyword evidence="5" id="KW-0804">Transcription</keyword>
<proteinExistence type="inferred from homology"/>
<dbReference type="RefSeq" id="WP_168221556.1">
    <property type="nucleotide sequence ID" value="NZ_CP042997.1"/>
</dbReference>
<dbReference type="GO" id="GO:0003677">
    <property type="term" value="F:DNA binding"/>
    <property type="evidence" value="ECO:0007669"/>
    <property type="project" value="UniProtKB-KW"/>
</dbReference>
<feature type="domain" description="RNA polymerase sigma factor 70 region 4 type 2" evidence="8">
    <location>
        <begin position="133"/>
        <end position="185"/>
    </location>
</feature>
<dbReference type="InterPro" id="IPR007627">
    <property type="entry name" value="RNA_pol_sigma70_r2"/>
</dbReference>
<feature type="domain" description="RNA polymerase sigma-70 region 2" evidence="7">
    <location>
        <begin position="28"/>
        <end position="95"/>
    </location>
</feature>
<evidence type="ECO:0000313" key="9">
    <source>
        <dbReference type="EMBL" id="QEH31996.1"/>
    </source>
</evidence>
<dbReference type="InterPro" id="IPR013249">
    <property type="entry name" value="RNA_pol_sigma70_r4_t2"/>
</dbReference>
<evidence type="ECO:0000256" key="1">
    <source>
        <dbReference type="ARBA" id="ARBA00010641"/>
    </source>
</evidence>
<evidence type="ECO:0000313" key="10">
    <source>
        <dbReference type="Proteomes" id="UP000324233"/>
    </source>
</evidence>
<evidence type="ECO:0000259" key="8">
    <source>
        <dbReference type="Pfam" id="PF08281"/>
    </source>
</evidence>
<reference evidence="9 10" key="1">
    <citation type="submission" date="2019-08" db="EMBL/GenBank/DDBJ databases">
        <title>Deep-cultivation of Planctomycetes and their phenomic and genomic characterization uncovers novel biology.</title>
        <authorList>
            <person name="Wiegand S."/>
            <person name="Jogler M."/>
            <person name="Boedeker C."/>
            <person name="Pinto D."/>
            <person name="Vollmers J."/>
            <person name="Rivas-Marin E."/>
            <person name="Kohn T."/>
            <person name="Peeters S.H."/>
            <person name="Heuer A."/>
            <person name="Rast P."/>
            <person name="Oberbeckmann S."/>
            <person name="Bunk B."/>
            <person name="Jeske O."/>
            <person name="Meyerdierks A."/>
            <person name="Storesund J.E."/>
            <person name="Kallscheuer N."/>
            <person name="Luecker S."/>
            <person name="Lage O.M."/>
            <person name="Pohl T."/>
            <person name="Merkel B.J."/>
            <person name="Hornburger P."/>
            <person name="Mueller R.-W."/>
            <person name="Bruemmer F."/>
            <person name="Labrenz M."/>
            <person name="Spormann A.M."/>
            <person name="Op den Camp H."/>
            <person name="Overmann J."/>
            <person name="Amann R."/>
            <person name="Jetten M.S.M."/>
            <person name="Mascher T."/>
            <person name="Medema M.H."/>
            <person name="Devos D.P."/>
            <person name="Kaster A.-K."/>
            <person name="Ovreas L."/>
            <person name="Rohde M."/>
            <person name="Galperin M.Y."/>
            <person name="Jogler C."/>
        </authorList>
    </citation>
    <scope>NUCLEOTIDE SEQUENCE [LARGE SCALE GENOMIC DNA]</scope>
    <source>
        <strain evidence="9 10">OJF2</strain>
    </source>
</reference>
<feature type="compositionally biased region" description="Basic and acidic residues" evidence="6">
    <location>
        <begin position="118"/>
        <end position="128"/>
    </location>
</feature>